<gene>
    <name evidence="2" type="ORF">CBR_g36778</name>
</gene>
<sequence length="373" mass="42866">MASEEAVDGEDAEDDVRRVTASEEAAFVNIDADEQTPRGDVCENDDEENTDEVVRRDEASEKVVFVDLRKENTEDVMYANACDHGGDTMENDNAESREEARSNDGAFQKCFFDMFGKRPSGEGIREMKQTSLQEVRRGVFSKLKKSEKTPYNLGKRSRNLRVYNKKANYHVNMKRVEEVLKESCCKAACYKKFRAEDVYYIRETFRAMKQPEQVNFLLSEMRAASYFSDEGELAMLRVTLNGIKVCTRAWGKLYGCSTTHVASVRATFKDGVHTYEHRNKGAGGLSVSSLYILSWLHEYFRYNTESMPNSNQFHLSSTLLRKDVYEFFEKECASLYSSSIFPSSSWFMTIWRDHCPKVLIPTLKRFSVCSQCL</sequence>
<accession>A0A388LLS3</accession>
<dbReference type="PANTHER" id="PTHR33153:SF3">
    <property type="entry name" value="TRAFFICKING PROTEIN PARTICLE COMPLEX SUBUNIT 11 DOMAIN-CONTAINING PROTEIN"/>
    <property type="match status" value="1"/>
</dbReference>
<comment type="caution">
    <text evidence="2">The sequence shown here is derived from an EMBL/GenBank/DDBJ whole genome shotgun (WGS) entry which is preliminary data.</text>
</comment>
<keyword evidence="3" id="KW-1185">Reference proteome</keyword>
<dbReference type="PANTHER" id="PTHR33153">
    <property type="entry name" value="MYND-TYPE DOMAIN-CONTAINING PROTEIN"/>
    <property type="match status" value="1"/>
</dbReference>
<evidence type="ECO:0000313" key="2">
    <source>
        <dbReference type="EMBL" id="GBG83162.1"/>
    </source>
</evidence>
<dbReference type="EMBL" id="BFEA01000430">
    <property type="protein sequence ID" value="GBG83162.1"/>
    <property type="molecule type" value="Genomic_DNA"/>
</dbReference>
<dbReference type="Proteomes" id="UP000265515">
    <property type="component" value="Unassembled WGS sequence"/>
</dbReference>
<evidence type="ECO:0000256" key="1">
    <source>
        <dbReference type="SAM" id="MobiDB-lite"/>
    </source>
</evidence>
<proteinExistence type="predicted"/>
<dbReference type="Gramene" id="GBG83162">
    <property type="protein sequence ID" value="GBG83162"/>
    <property type="gene ID" value="CBR_g36778"/>
</dbReference>
<reference evidence="2 3" key="1">
    <citation type="journal article" date="2018" name="Cell">
        <title>The Chara Genome: Secondary Complexity and Implications for Plant Terrestrialization.</title>
        <authorList>
            <person name="Nishiyama T."/>
            <person name="Sakayama H."/>
            <person name="Vries J.D."/>
            <person name="Buschmann H."/>
            <person name="Saint-Marcoux D."/>
            <person name="Ullrich K.K."/>
            <person name="Haas F.B."/>
            <person name="Vanderstraeten L."/>
            <person name="Becker D."/>
            <person name="Lang D."/>
            <person name="Vosolsobe S."/>
            <person name="Rombauts S."/>
            <person name="Wilhelmsson P.K.I."/>
            <person name="Janitza P."/>
            <person name="Kern R."/>
            <person name="Heyl A."/>
            <person name="Rumpler F."/>
            <person name="Villalobos L.I.A.C."/>
            <person name="Clay J.M."/>
            <person name="Skokan R."/>
            <person name="Toyoda A."/>
            <person name="Suzuki Y."/>
            <person name="Kagoshima H."/>
            <person name="Schijlen E."/>
            <person name="Tajeshwar N."/>
            <person name="Catarino B."/>
            <person name="Hetherington A.J."/>
            <person name="Saltykova A."/>
            <person name="Bonnot C."/>
            <person name="Breuninger H."/>
            <person name="Symeonidi A."/>
            <person name="Radhakrishnan G.V."/>
            <person name="Van Nieuwerburgh F."/>
            <person name="Deforce D."/>
            <person name="Chang C."/>
            <person name="Karol K.G."/>
            <person name="Hedrich R."/>
            <person name="Ulvskov P."/>
            <person name="Glockner G."/>
            <person name="Delwiche C.F."/>
            <person name="Petrasek J."/>
            <person name="Van de Peer Y."/>
            <person name="Friml J."/>
            <person name="Beilby M."/>
            <person name="Dolan L."/>
            <person name="Kohara Y."/>
            <person name="Sugano S."/>
            <person name="Fujiyama A."/>
            <person name="Delaux P.-M."/>
            <person name="Quint M."/>
            <person name="TheiBen G."/>
            <person name="Hagemann M."/>
            <person name="Harholt J."/>
            <person name="Dunand C."/>
            <person name="Zachgo S."/>
            <person name="Langdale J."/>
            <person name="Maumus F."/>
            <person name="Straeten D.V.D."/>
            <person name="Gould S.B."/>
            <person name="Rensing S.A."/>
        </authorList>
    </citation>
    <scope>NUCLEOTIDE SEQUENCE [LARGE SCALE GENOMIC DNA]</scope>
    <source>
        <strain evidence="2 3">S276</strain>
    </source>
</reference>
<protein>
    <submittedName>
        <fullName evidence="2">Uncharacterized protein</fullName>
    </submittedName>
</protein>
<feature type="region of interest" description="Disordered" evidence="1">
    <location>
        <begin position="83"/>
        <end position="102"/>
    </location>
</feature>
<organism evidence="2 3">
    <name type="scientific">Chara braunii</name>
    <name type="common">Braun's stonewort</name>
    <dbReference type="NCBI Taxonomy" id="69332"/>
    <lineage>
        <taxon>Eukaryota</taxon>
        <taxon>Viridiplantae</taxon>
        <taxon>Streptophyta</taxon>
        <taxon>Charophyceae</taxon>
        <taxon>Charales</taxon>
        <taxon>Characeae</taxon>
        <taxon>Chara</taxon>
    </lineage>
</organism>
<evidence type="ECO:0000313" key="3">
    <source>
        <dbReference type="Proteomes" id="UP000265515"/>
    </source>
</evidence>
<name>A0A388LLS3_CHABU</name>
<feature type="region of interest" description="Disordered" evidence="1">
    <location>
        <begin position="1"/>
        <end position="51"/>
    </location>
</feature>
<dbReference type="STRING" id="69332.A0A388LLS3"/>
<feature type="compositionally biased region" description="Acidic residues" evidence="1">
    <location>
        <begin position="1"/>
        <end position="14"/>
    </location>
</feature>
<dbReference type="AlphaFoldDB" id="A0A388LLS3"/>
<feature type="compositionally biased region" description="Acidic residues" evidence="1">
    <location>
        <begin position="42"/>
        <end position="51"/>
    </location>
</feature>